<dbReference type="EMBL" id="PEKP01000002">
    <property type="protein sequence ID" value="PIK28513.1"/>
    <property type="molecule type" value="Genomic_DNA"/>
</dbReference>
<dbReference type="InterPro" id="IPR029068">
    <property type="entry name" value="Glyas_Bleomycin-R_OHBP_Dase"/>
</dbReference>
<proteinExistence type="predicted"/>
<organism evidence="2 3">
    <name type="scientific">Bacillus pumilus</name>
    <name type="common">Bacillus mesentericus</name>
    <dbReference type="NCBI Taxonomy" id="1408"/>
    <lineage>
        <taxon>Bacteria</taxon>
        <taxon>Bacillati</taxon>
        <taxon>Bacillota</taxon>
        <taxon>Bacilli</taxon>
        <taxon>Bacillales</taxon>
        <taxon>Bacillaceae</taxon>
        <taxon>Bacillus</taxon>
    </lineage>
</organism>
<protein>
    <submittedName>
        <fullName evidence="2">Glutathione transferase</fullName>
    </submittedName>
</protein>
<dbReference type="Proteomes" id="UP000230768">
    <property type="component" value="Unassembled WGS sequence"/>
</dbReference>
<sequence length="157" mass="18267">MMMKGLYEAHLPVNDLKASIAFYEKLELTLAHENERVAFLWIEKGKSWIGLWKVDINAFPYHPATRHVAFQITTSSIEQIKDWLVEKGISIHPMFGFSEEEQPLVLDNPPQFHAAIYFLDPDGNLLECIAPLKLDAAEEYDMMTYEHWDQKKNPFID</sequence>
<evidence type="ECO:0000313" key="3">
    <source>
        <dbReference type="Proteomes" id="UP000230768"/>
    </source>
</evidence>
<feature type="domain" description="VOC" evidence="1">
    <location>
        <begin position="5"/>
        <end position="131"/>
    </location>
</feature>
<dbReference type="InterPro" id="IPR037523">
    <property type="entry name" value="VOC_core"/>
</dbReference>
<dbReference type="Gene3D" id="3.10.180.10">
    <property type="entry name" value="2,3-Dihydroxybiphenyl 1,2-Dioxygenase, domain 1"/>
    <property type="match status" value="1"/>
</dbReference>
<dbReference type="AlphaFoldDB" id="A0A2G8IYE1"/>
<accession>A0A2G8IYE1</accession>
<comment type="caution">
    <text evidence="2">The sequence shown here is derived from an EMBL/GenBank/DDBJ whole genome shotgun (WGS) entry which is preliminary data.</text>
</comment>
<dbReference type="PROSITE" id="PS51819">
    <property type="entry name" value="VOC"/>
    <property type="match status" value="1"/>
</dbReference>
<dbReference type="Pfam" id="PF00903">
    <property type="entry name" value="Glyoxalase"/>
    <property type="match status" value="1"/>
</dbReference>
<dbReference type="InterPro" id="IPR004360">
    <property type="entry name" value="Glyas_Fos-R_dOase_dom"/>
</dbReference>
<dbReference type="CDD" id="cd06587">
    <property type="entry name" value="VOC"/>
    <property type="match status" value="1"/>
</dbReference>
<dbReference type="SUPFAM" id="SSF54593">
    <property type="entry name" value="Glyoxalase/Bleomycin resistance protein/Dihydroxybiphenyl dioxygenase"/>
    <property type="match status" value="1"/>
</dbReference>
<evidence type="ECO:0000259" key="1">
    <source>
        <dbReference type="PROSITE" id="PS51819"/>
    </source>
</evidence>
<name>A0A2G8IYE1_BACPU</name>
<gene>
    <name evidence="2" type="ORF">CTV99_00140</name>
</gene>
<evidence type="ECO:0000313" key="2">
    <source>
        <dbReference type="EMBL" id="PIK28513.1"/>
    </source>
</evidence>
<dbReference type="RefSeq" id="WP_099725735.1">
    <property type="nucleotide sequence ID" value="NZ_CP101833.1"/>
</dbReference>
<keyword evidence="2" id="KW-0808">Transferase</keyword>
<dbReference type="GO" id="GO:0016740">
    <property type="term" value="F:transferase activity"/>
    <property type="evidence" value="ECO:0007669"/>
    <property type="project" value="UniProtKB-KW"/>
</dbReference>
<reference evidence="2 3" key="1">
    <citation type="submission" date="2017-11" db="EMBL/GenBank/DDBJ databases">
        <title>Draft genome sequence of Bacillus pumilus 51_5il from lake Gorkoye (Russia: Novosibirsk region).</title>
        <authorList>
            <person name="Shipova A.A."/>
            <person name="Rozanov A.S."/>
            <person name="Bryanskaya A.V."/>
            <person name="Peltek S.E."/>
        </authorList>
    </citation>
    <scope>NUCLEOTIDE SEQUENCE [LARGE SCALE GENOMIC DNA]</scope>
    <source>
        <strain evidence="2 3">51_5il</strain>
    </source>
</reference>